<protein>
    <submittedName>
        <fullName evidence="1">Uncharacterized protein</fullName>
    </submittedName>
</protein>
<sequence>MALAAPVISWRLADNSGVWPSGGKWDLGVVDAGFELPANRKAGVLIWNNYANTTDDAPDMQDVNITTANNEPGHEGAFDGPVVEHKMIRVKNVSVSDGNFTAIGGTGAKHIYTTRSTNYNGVTSTPHQNTYPADPDHPPAHYPYPGHTVDILGVKNDGDKSHAMGNFVEVLIDAFPPAIAPAGKFEFLLRISYWY</sequence>
<accession>A0A2L2XEF4</accession>
<evidence type="ECO:0000313" key="1">
    <source>
        <dbReference type="EMBL" id="GBF32211.1"/>
    </source>
</evidence>
<dbReference type="RefSeq" id="WP_104370773.1">
    <property type="nucleotide sequence ID" value="NZ_BFAV01000019.1"/>
</dbReference>
<dbReference type="AlphaFoldDB" id="A0A2L2XEF4"/>
<keyword evidence="2" id="KW-1185">Reference proteome</keyword>
<evidence type="ECO:0000313" key="2">
    <source>
        <dbReference type="Proteomes" id="UP000239549"/>
    </source>
</evidence>
<gene>
    <name evidence="1" type="ORF">DCCM_0402</name>
</gene>
<dbReference type="Proteomes" id="UP000239549">
    <property type="component" value="Unassembled WGS sequence"/>
</dbReference>
<comment type="caution">
    <text evidence="1">The sequence shown here is derived from an EMBL/GenBank/DDBJ whole genome shotgun (WGS) entry which is preliminary data.</text>
</comment>
<proteinExistence type="predicted"/>
<name>A0A2L2XEF4_9FIRM</name>
<organism evidence="1 2">
    <name type="scientific">Desulfocucumis palustris</name>
    <dbReference type="NCBI Taxonomy" id="1898651"/>
    <lineage>
        <taxon>Bacteria</taxon>
        <taxon>Bacillati</taxon>
        <taxon>Bacillota</taxon>
        <taxon>Clostridia</taxon>
        <taxon>Eubacteriales</taxon>
        <taxon>Desulfocucumaceae</taxon>
        <taxon>Desulfocucumis</taxon>
    </lineage>
</organism>
<dbReference type="EMBL" id="BFAV01000019">
    <property type="protein sequence ID" value="GBF32211.1"/>
    <property type="molecule type" value="Genomic_DNA"/>
</dbReference>
<reference evidence="2" key="1">
    <citation type="submission" date="2018-02" db="EMBL/GenBank/DDBJ databases">
        <title>Genome sequence of Desulfocucumis palustris strain NAW-5.</title>
        <authorList>
            <person name="Watanabe M."/>
            <person name="Kojima H."/>
            <person name="Fukui M."/>
        </authorList>
    </citation>
    <scope>NUCLEOTIDE SEQUENCE [LARGE SCALE GENOMIC DNA]</scope>
    <source>
        <strain evidence="2">NAW-5</strain>
    </source>
</reference>